<dbReference type="GO" id="GO:0005524">
    <property type="term" value="F:ATP binding"/>
    <property type="evidence" value="ECO:0007669"/>
    <property type="project" value="InterPro"/>
</dbReference>
<name>A0A183HWS9_9BILA</name>
<dbReference type="PROSITE" id="PS50011">
    <property type="entry name" value="PROTEIN_KINASE_DOM"/>
    <property type="match status" value="1"/>
</dbReference>
<accession>A0A183HWS9</accession>
<protein>
    <submittedName>
        <fullName evidence="2">Protein kinase domain-containing protein</fullName>
    </submittedName>
</protein>
<evidence type="ECO:0000313" key="2">
    <source>
        <dbReference type="WBParaSite" id="OFLC_0001194101-mRNA-1"/>
    </source>
</evidence>
<dbReference type="Pfam" id="PF00069">
    <property type="entry name" value="Pkinase"/>
    <property type="match status" value="1"/>
</dbReference>
<sequence>LFASRQSWQIKLSDFASAQKLTSEIKQPSKPNVYWASPEILRTDNKKTPITGQTDIWGLGMITFCLLSGFHPFASEDDSEDEIKESTIYQKCNPNLIQIQATQESLKFVTWALKKDPMKRMRTDEALTHRWLSMDAVMIRRREAINYPSSRLRKTAILTANRIKGNPPMNHFGSH</sequence>
<dbReference type="SUPFAM" id="SSF56112">
    <property type="entry name" value="Protein kinase-like (PK-like)"/>
    <property type="match status" value="1"/>
</dbReference>
<feature type="domain" description="Protein kinase" evidence="1">
    <location>
        <begin position="1"/>
        <end position="132"/>
    </location>
</feature>
<dbReference type="Gene3D" id="1.10.510.10">
    <property type="entry name" value="Transferase(Phosphotransferase) domain 1"/>
    <property type="match status" value="1"/>
</dbReference>
<proteinExistence type="predicted"/>
<dbReference type="GO" id="GO:0004672">
    <property type="term" value="F:protein kinase activity"/>
    <property type="evidence" value="ECO:0007669"/>
    <property type="project" value="InterPro"/>
</dbReference>
<reference evidence="2" key="1">
    <citation type="submission" date="2016-06" db="UniProtKB">
        <authorList>
            <consortium name="WormBaseParasite"/>
        </authorList>
    </citation>
    <scope>IDENTIFICATION</scope>
</reference>
<dbReference type="PANTHER" id="PTHR24347">
    <property type="entry name" value="SERINE/THREONINE-PROTEIN KINASE"/>
    <property type="match status" value="1"/>
</dbReference>
<dbReference type="STRING" id="387005.A0A183HWS9"/>
<dbReference type="WBParaSite" id="OFLC_0001194101-mRNA-1">
    <property type="protein sequence ID" value="OFLC_0001194101-mRNA-1"/>
    <property type="gene ID" value="OFLC_0001194101"/>
</dbReference>
<evidence type="ECO:0000259" key="1">
    <source>
        <dbReference type="PROSITE" id="PS50011"/>
    </source>
</evidence>
<dbReference type="InterPro" id="IPR000719">
    <property type="entry name" value="Prot_kinase_dom"/>
</dbReference>
<organism evidence="2">
    <name type="scientific">Onchocerca flexuosa</name>
    <dbReference type="NCBI Taxonomy" id="387005"/>
    <lineage>
        <taxon>Eukaryota</taxon>
        <taxon>Metazoa</taxon>
        <taxon>Ecdysozoa</taxon>
        <taxon>Nematoda</taxon>
        <taxon>Chromadorea</taxon>
        <taxon>Rhabditida</taxon>
        <taxon>Spirurina</taxon>
        <taxon>Spiruromorpha</taxon>
        <taxon>Filarioidea</taxon>
        <taxon>Onchocercidae</taxon>
        <taxon>Onchocerca</taxon>
    </lineage>
</organism>
<dbReference type="AlphaFoldDB" id="A0A183HWS9"/>
<dbReference type="InterPro" id="IPR011009">
    <property type="entry name" value="Kinase-like_dom_sf"/>
</dbReference>